<dbReference type="Pfam" id="PF07690">
    <property type="entry name" value="MFS_1"/>
    <property type="match status" value="1"/>
</dbReference>
<feature type="transmembrane region" description="Helical" evidence="8">
    <location>
        <begin position="285"/>
        <end position="308"/>
    </location>
</feature>
<name>A0A543HJS6_9MICO</name>
<evidence type="ECO:0000259" key="9">
    <source>
        <dbReference type="PROSITE" id="PS50850"/>
    </source>
</evidence>
<dbReference type="PANTHER" id="PTHR42718">
    <property type="entry name" value="MAJOR FACILITATOR SUPERFAMILY MULTIDRUG TRANSPORTER MFSC"/>
    <property type="match status" value="1"/>
</dbReference>
<feature type="transmembrane region" description="Helical" evidence="8">
    <location>
        <begin position="348"/>
        <end position="365"/>
    </location>
</feature>
<dbReference type="PROSITE" id="PS50850">
    <property type="entry name" value="MFS"/>
    <property type="match status" value="1"/>
</dbReference>
<evidence type="ECO:0000256" key="1">
    <source>
        <dbReference type="ARBA" id="ARBA00004651"/>
    </source>
</evidence>
<dbReference type="AlphaFoldDB" id="A0A543HJS6"/>
<dbReference type="CDD" id="cd17321">
    <property type="entry name" value="MFS_MMR_MDR_like"/>
    <property type="match status" value="1"/>
</dbReference>
<evidence type="ECO:0000256" key="4">
    <source>
        <dbReference type="ARBA" id="ARBA00022692"/>
    </source>
</evidence>
<keyword evidence="3" id="KW-1003">Cell membrane</keyword>
<proteinExistence type="predicted"/>
<feature type="transmembrane region" description="Helical" evidence="8">
    <location>
        <begin position="28"/>
        <end position="53"/>
    </location>
</feature>
<keyword evidence="11" id="KW-1185">Reference proteome</keyword>
<reference evidence="10 11" key="1">
    <citation type="submission" date="2019-06" db="EMBL/GenBank/DDBJ databases">
        <title>Genome sequencing of plant associated microbes to promote plant fitness in Sorghum bicolor and Oryza sativa.</title>
        <authorList>
            <person name="Coleman-Derr D."/>
        </authorList>
    </citation>
    <scope>NUCLEOTIDE SEQUENCE [LARGE SCALE GENOMIC DNA]</scope>
    <source>
        <strain evidence="10 11">KV-663</strain>
    </source>
</reference>
<dbReference type="PANTHER" id="PTHR42718:SF46">
    <property type="entry name" value="BLR6921 PROTEIN"/>
    <property type="match status" value="1"/>
</dbReference>
<evidence type="ECO:0000256" key="5">
    <source>
        <dbReference type="ARBA" id="ARBA00022989"/>
    </source>
</evidence>
<dbReference type="InterPro" id="IPR004638">
    <property type="entry name" value="EmrB-like"/>
</dbReference>
<evidence type="ECO:0000256" key="3">
    <source>
        <dbReference type="ARBA" id="ARBA00022475"/>
    </source>
</evidence>
<dbReference type="RefSeq" id="WP_141846089.1">
    <property type="nucleotide sequence ID" value="NZ_VFPM01000003.1"/>
</dbReference>
<sequence length="517" mass="54252">MSSSSPSVDEVIDPSEEFSSHDAPPKRLGLALFVICAAQLMIVLDGTIVNIALPHIEEDLGFSQANLQWVITIYTLAFGGFLLLGGRLGDLYGRRRMFVWGVALFTLASLGAGIAQTEGQMLVARAVQGLGGALAAPNALALITTTFPAGKERNKAMGVFAAMSGAGAAIGLILGGVLTEIDWRWNFFINLPIGILVAFLAQRILTESEDGRGSLDIPGAITSIAGLSSLVYGLTHAASTSWSDPTTVTYLAVGAVLLIAFVIIETRVAHPLLPMRIPGDRTRGTSYFVMLIVGAGMFAMFYFLGIYIQTILGYSALTTGLAFLPFSVGIVVAAQVASRLIARVDPRWISGAGAGFATLGMWGFTHLTPQSTYATDLLPWIIILAFGLGLIFVPLTLTAVHGVAHEDSSVASAVLNTMQQVGGTLGLATLSTIFVNNLNDKVAELTAKMPQGGTAPTQDQLAAAQKMIADEAFTYGASKAYLVAAIMIAVGGIITLVFLNVKHEELAHDGAAPAHMG</sequence>
<evidence type="ECO:0000256" key="8">
    <source>
        <dbReference type="SAM" id="Phobius"/>
    </source>
</evidence>
<dbReference type="OrthoDB" id="7375466at2"/>
<feature type="transmembrane region" description="Helical" evidence="8">
    <location>
        <begin position="159"/>
        <end position="179"/>
    </location>
</feature>
<feature type="transmembrane region" description="Helical" evidence="8">
    <location>
        <begin position="314"/>
        <end position="336"/>
    </location>
</feature>
<dbReference type="InterPro" id="IPR020846">
    <property type="entry name" value="MFS_dom"/>
</dbReference>
<accession>A0A543HJS6</accession>
<dbReference type="GO" id="GO:0022857">
    <property type="term" value="F:transmembrane transporter activity"/>
    <property type="evidence" value="ECO:0007669"/>
    <property type="project" value="InterPro"/>
</dbReference>
<feature type="transmembrane region" description="Helical" evidence="8">
    <location>
        <begin position="217"/>
        <end position="235"/>
    </location>
</feature>
<dbReference type="GO" id="GO:0005886">
    <property type="term" value="C:plasma membrane"/>
    <property type="evidence" value="ECO:0007669"/>
    <property type="project" value="UniProtKB-SubCell"/>
</dbReference>
<feature type="transmembrane region" description="Helical" evidence="8">
    <location>
        <begin position="480"/>
        <end position="499"/>
    </location>
</feature>
<feature type="transmembrane region" description="Helical" evidence="8">
    <location>
        <begin position="247"/>
        <end position="264"/>
    </location>
</feature>
<evidence type="ECO:0000256" key="7">
    <source>
        <dbReference type="SAM" id="MobiDB-lite"/>
    </source>
</evidence>
<dbReference type="SUPFAM" id="SSF103473">
    <property type="entry name" value="MFS general substrate transporter"/>
    <property type="match status" value="1"/>
</dbReference>
<gene>
    <name evidence="10" type="ORF">FBY41_3936</name>
</gene>
<feature type="transmembrane region" description="Helical" evidence="8">
    <location>
        <begin position="185"/>
        <end position="205"/>
    </location>
</feature>
<dbReference type="Gene3D" id="1.20.1720.10">
    <property type="entry name" value="Multidrug resistance protein D"/>
    <property type="match status" value="1"/>
</dbReference>
<dbReference type="EMBL" id="VFPM01000003">
    <property type="protein sequence ID" value="TQM58567.1"/>
    <property type="molecule type" value="Genomic_DNA"/>
</dbReference>
<keyword evidence="4 8" id="KW-0812">Transmembrane</keyword>
<protein>
    <submittedName>
        <fullName evidence="10">EmrB/QacA subfamily drug resistance transporter</fullName>
    </submittedName>
</protein>
<comment type="caution">
    <text evidence="10">The sequence shown here is derived from an EMBL/GenBank/DDBJ whole genome shotgun (WGS) entry which is preliminary data.</text>
</comment>
<feature type="transmembrane region" description="Helical" evidence="8">
    <location>
        <begin position="97"/>
        <end position="115"/>
    </location>
</feature>
<comment type="subcellular location">
    <subcellularLocation>
        <location evidence="1">Cell membrane</location>
        <topology evidence="1">Multi-pass membrane protein</topology>
    </subcellularLocation>
</comment>
<feature type="transmembrane region" description="Helical" evidence="8">
    <location>
        <begin position="65"/>
        <end position="85"/>
    </location>
</feature>
<evidence type="ECO:0000256" key="2">
    <source>
        <dbReference type="ARBA" id="ARBA00022448"/>
    </source>
</evidence>
<keyword evidence="2" id="KW-0813">Transport</keyword>
<dbReference type="InterPro" id="IPR036259">
    <property type="entry name" value="MFS_trans_sf"/>
</dbReference>
<evidence type="ECO:0000313" key="10">
    <source>
        <dbReference type="EMBL" id="TQM58567.1"/>
    </source>
</evidence>
<keyword evidence="5 8" id="KW-1133">Transmembrane helix</keyword>
<dbReference type="NCBIfam" id="TIGR00711">
    <property type="entry name" value="efflux_EmrB"/>
    <property type="match status" value="1"/>
</dbReference>
<keyword evidence="6 8" id="KW-0472">Membrane</keyword>
<evidence type="ECO:0000256" key="6">
    <source>
        <dbReference type="ARBA" id="ARBA00023136"/>
    </source>
</evidence>
<feature type="region of interest" description="Disordered" evidence="7">
    <location>
        <begin position="1"/>
        <end position="22"/>
    </location>
</feature>
<feature type="domain" description="Major facilitator superfamily (MFS) profile" evidence="9">
    <location>
        <begin position="31"/>
        <end position="503"/>
    </location>
</feature>
<dbReference type="InterPro" id="IPR011701">
    <property type="entry name" value="MFS"/>
</dbReference>
<dbReference type="Proteomes" id="UP000316747">
    <property type="component" value="Unassembled WGS sequence"/>
</dbReference>
<feature type="transmembrane region" description="Helical" evidence="8">
    <location>
        <begin position="377"/>
        <end position="400"/>
    </location>
</feature>
<organism evidence="10 11">
    <name type="scientific">Humibacillus xanthopallidus</name>
    <dbReference type="NCBI Taxonomy" id="412689"/>
    <lineage>
        <taxon>Bacteria</taxon>
        <taxon>Bacillati</taxon>
        <taxon>Actinomycetota</taxon>
        <taxon>Actinomycetes</taxon>
        <taxon>Micrococcales</taxon>
        <taxon>Intrasporangiaceae</taxon>
        <taxon>Humibacillus</taxon>
    </lineage>
</organism>
<dbReference type="Gene3D" id="1.20.1250.20">
    <property type="entry name" value="MFS general substrate transporter like domains"/>
    <property type="match status" value="1"/>
</dbReference>
<evidence type="ECO:0000313" key="11">
    <source>
        <dbReference type="Proteomes" id="UP000316747"/>
    </source>
</evidence>